<evidence type="ECO:0000313" key="2">
    <source>
        <dbReference type="EMBL" id="MDR5586331.1"/>
    </source>
</evidence>
<proteinExistence type="predicted"/>
<keyword evidence="1" id="KW-0812">Transmembrane</keyword>
<reference evidence="2 3" key="1">
    <citation type="submission" date="2023-09" db="EMBL/GenBank/DDBJ databases">
        <authorList>
            <person name="Zhai L."/>
        </authorList>
    </citation>
    <scope>NUCLEOTIDE SEQUENCE [LARGE SCALE GENOMIC DNA]</scope>
    <source>
        <strain evidence="2 3">5 N-1</strain>
    </source>
</reference>
<comment type="caution">
    <text evidence="2">The sequence shown here is derived from an EMBL/GenBank/DDBJ whole genome shotgun (WGS) entry which is preliminary data.</text>
</comment>
<evidence type="ECO:0000256" key="1">
    <source>
        <dbReference type="SAM" id="Phobius"/>
    </source>
</evidence>
<accession>A0ABU1ED70</accession>
<protein>
    <submittedName>
        <fullName evidence="2">Uncharacterized protein</fullName>
    </submittedName>
</protein>
<name>A0ABU1ED70_9CLOT</name>
<evidence type="ECO:0000313" key="3">
    <source>
        <dbReference type="Proteomes" id="UP001256646"/>
    </source>
</evidence>
<gene>
    <name evidence="2" type="ORF">RGC78_02500</name>
</gene>
<keyword evidence="1" id="KW-0472">Membrane</keyword>
<sequence>MTEGSTVDGIIESVDMDYINVLVGEDVMEPENENQIDQQRQYYGYNRPRRFRRFKRKSIPFATLAAVSLLPYPYLIQPPYPYYPYYPY</sequence>
<dbReference type="EMBL" id="JAVJAN010000005">
    <property type="protein sequence ID" value="MDR5586331.1"/>
    <property type="molecule type" value="Genomic_DNA"/>
</dbReference>
<organism evidence="2 3">
    <name type="scientific">Clostridium aquiflavi</name>
    <dbReference type="NCBI Taxonomy" id="3073603"/>
    <lineage>
        <taxon>Bacteria</taxon>
        <taxon>Bacillati</taxon>
        <taxon>Bacillota</taxon>
        <taxon>Clostridia</taxon>
        <taxon>Eubacteriales</taxon>
        <taxon>Clostridiaceae</taxon>
        <taxon>Clostridium</taxon>
    </lineage>
</organism>
<feature type="transmembrane region" description="Helical" evidence="1">
    <location>
        <begin position="59"/>
        <end position="76"/>
    </location>
</feature>
<dbReference type="Proteomes" id="UP001256646">
    <property type="component" value="Unassembled WGS sequence"/>
</dbReference>
<keyword evidence="3" id="KW-1185">Reference proteome</keyword>
<keyword evidence="1" id="KW-1133">Transmembrane helix</keyword>